<accession>A0A0R2NMC9</accession>
<keyword evidence="1" id="KW-0812">Transmembrane</keyword>
<keyword evidence="1" id="KW-0472">Membrane</keyword>
<feature type="transmembrane region" description="Helical" evidence="1">
    <location>
        <begin position="45"/>
        <end position="64"/>
    </location>
</feature>
<proteinExistence type="predicted"/>
<organism evidence="2 3">
    <name type="scientific">Lactiplantibacillus fabifermentans DSM 21115</name>
    <dbReference type="NCBI Taxonomy" id="1413187"/>
    <lineage>
        <taxon>Bacteria</taxon>
        <taxon>Bacillati</taxon>
        <taxon>Bacillota</taxon>
        <taxon>Bacilli</taxon>
        <taxon>Lactobacillales</taxon>
        <taxon>Lactobacillaceae</taxon>
        <taxon>Lactiplantibacillus</taxon>
    </lineage>
</organism>
<comment type="caution">
    <text evidence="2">The sequence shown here is derived from an EMBL/GenBank/DDBJ whole genome shotgun (WGS) entry which is preliminary data.</text>
</comment>
<name>A0A0R2NMC9_9LACO</name>
<keyword evidence="3" id="KW-1185">Reference proteome</keyword>
<dbReference type="AlphaFoldDB" id="A0A0R2NMC9"/>
<evidence type="ECO:0000256" key="1">
    <source>
        <dbReference type="SAM" id="Phobius"/>
    </source>
</evidence>
<feature type="transmembrane region" description="Helical" evidence="1">
    <location>
        <begin position="106"/>
        <end position="125"/>
    </location>
</feature>
<reference evidence="2 3" key="1">
    <citation type="journal article" date="2015" name="Genome Announc.">
        <title>Expanding the biotechnology potential of lactobacilli through comparative genomics of 213 strains and associated genera.</title>
        <authorList>
            <person name="Sun Z."/>
            <person name="Harris H.M."/>
            <person name="McCann A."/>
            <person name="Guo C."/>
            <person name="Argimon S."/>
            <person name="Zhang W."/>
            <person name="Yang X."/>
            <person name="Jeffery I.B."/>
            <person name="Cooney J.C."/>
            <person name="Kagawa T.F."/>
            <person name="Liu W."/>
            <person name="Song Y."/>
            <person name="Salvetti E."/>
            <person name="Wrobel A."/>
            <person name="Rasinkangas P."/>
            <person name="Parkhill J."/>
            <person name="Rea M.C."/>
            <person name="O'Sullivan O."/>
            <person name="Ritari J."/>
            <person name="Douillard F.P."/>
            <person name="Paul Ross R."/>
            <person name="Yang R."/>
            <person name="Briner A.E."/>
            <person name="Felis G.E."/>
            <person name="de Vos W.M."/>
            <person name="Barrangou R."/>
            <person name="Klaenhammer T.R."/>
            <person name="Caufield P.W."/>
            <person name="Cui Y."/>
            <person name="Zhang H."/>
            <person name="O'Toole P.W."/>
        </authorList>
    </citation>
    <scope>NUCLEOTIDE SEQUENCE [LARGE SCALE GENOMIC DNA]</scope>
    <source>
        <strain evidence="2 3">DSM 21115</strain>
    </source>
</reference>
<keyword evidence="1" id="KW-1133">Transmembrane helix</keyword>
<evidence type="ECO:0000313" key="2">
    <source>
        <dbReference type="EMBL" id="KRO26855.1"/>
    </source>
</evidence>
<gene>
    <name evidence="2" type="ORF">DY78_GL000539</name>
</gene>
<dbReference type="EMBL" id="AYGX02000102">
    <property type="protein sequence ID" value="KRO26855.1"/>
    <property type="molecule type" value="Genomic_DNA"/>
</dbReference>
<sequence>MTTIIIILILLHFFHEQFEFSSITRLGYWIIPIFTCYEFIETFKWSPLNGSLLIGILVFASFVSRYQAQHTRIRLEETATTYFRNDHNKEVPIYQKVVTAQGGRHYLYGWLMVIGMQLLIEAVYLHENITAHKVWEDFFEEVMADVFSFYRFTMASDHTSWIIWALTAATSLGYTLWLAQRSPAARRTLFGQTKFKRVADEEQ</sequence>
<evidence type="ECO:0000313" key="3">
    <source>
        <dbReference type="Proteomes" id="UP000050920"/>
    </source>
</evidence>
<dbReference type="RefSeq" id="WP_024624294.1">
    <property type="nucleotide sequence ID" value="NZ_AYGX02000102.1"/>
</dbReference>
<dbReference type="Proteomes" id="UP000050920">
    <property type="component" value="Unassembled WGS sequence"/>
</dbReference>
<protein>
    <submittedName>
        <fullName evidence="2">Uncharacterized protein</fullName>
    </submittedName>
</protein>
<feature type="transmembrane region" description="Helical" evidence="1">
    <location>
        <begin position="161"/>
        <end position="179"/>
    </location>
</feature>